<dbReference type="NCBIfam" id="NF006078">
    <property type="entry name" value="PRK08224.1"/>
    <property type="match status" value="1"/>
</dbReference>
<dbReference type="InterPro" id="IPR044119">
    <property type="entry name" value="Adenylation_LigC-like"/>
</dbReference>
<dbReference type="HOGENOM" id="CLU_008325_4_1_11"/>
<dbReference type="InterPro" id="IPR012310">
    <property type="entry name" value="DNA_ligase_ATP-dep_cent"/>
</dbReference>
<dbReference type="Gene3D" id="2.40.50.140">
    <property type="entry name" value="Nucleic acid-binding proteins"/>
    <property type="match status" value="1"/>
</dbReference>
<dbReference type="GO" id="GO:0006310">
    <property type="term" value="P:DNA recombination"/>
    <property type="evidence" value="ECO:0007669"/>
    <property type="project" value="InterPro"/>
</dbReference>
<organism evidence="7 8">
    <name type="scientific">Blastococcus saxobsidens (strain DD2)</name>
    <dbReference type="NCBI Taxonomy" id="1146883"/>
    <lineage>
        <taxon>Bacteria</taxon>
        <taxon>Bacillati</taxon>
        <taxon>Actinomycetota</taxon>
        <taxon>Actinomycetes</taxon>
        <taxon>Geodermatophilales</taxon>
        <taxon>Geodermatophilaceae</taxon>
        <taxon>Blastococcus</taxon>
    </lineage>
</organism>
<dbReference type="SUPFAM" id="SSF56091">
    <property type="entry name" value="DNA ligase/mRNA capping enzyme, catalytic domain"/>
    <property type="match status" value="1"/>
</dbReference>
<sequence length="353" mass="39788">MQPPAKPMLAKAVTTIPTGDEWFYEPKWDGFRCIVFRDGDEVELGSRNERPLTRYFPEVVAAVREQLPERCVVDGEIVIARGDRLQFESLLQRIHPAESRITLLAEQTPASFVAFDLLALGTESLLEVPFDQRQERLRSVLAGAQPPVHVTAISRDADTAQRWFDTFEGAGLDGVVAKNGQLPYGPDQRLMAKIKHVRTADCVVAGFRWHKSGPIVGSLLLGLYDDAGDLQHIGVAASFSMKRRAELVEELAPYRAEALDGHQWRDWANAETGAGGEHRMPGAVSRWNAKKDLSWVPLRPELVVEIKYDQLEGRRLRHTGQFLRWRPDRDPRSCTYDQLDVPVRYDLAEVLDG</sequence>
<dbReference type="Pfam" id="PF01068">
    <property type="entry name" value="DNA_ligase_A_M"/>
    <property type="match status" value="1"/>
</dbReference>
<dbReference type="PANTHER" id="PTHR45674">
    <property type="entry name" value="DNA LIGASE 1/3 FAMILY MEMBER"/>
    <property type="match status" value="1"/>
</dbReference>
<dbReference type="eggNOG" id="COG1793">
    <property type="taxonomic scope" value="Bacteria"/>
</dbReference>
<comment type="catalytic activity">
    <reaction evidence="4">
        <text>ATP + (deoxyribonucleotide)n-3'-hydroxyl + 5'-phospho-(deoxyribonucleotide)m = (deoxyribonucleotide)n+m + AMP + diphosphate.</text>
        <dbReference type="EC" id="6.5.1.1"/>
    </reaction>
</comment>
<gene>
    <name evidence="7" type="ordered locus">BLASA_3261</name>
</gene>
<dbReference type="GO" id="GO:0005524">
    <property type="term" value="F:ATP binding"/>
    <property type="evidence" value="ECO:0007669"/>
    <property type="project" value="InterPro"/>
</dbReference>
<reference evidence="7 8" key="1">
    <citation type="journal article" date="2012" name="J. Bacteriol.">
        <title>Genome Sequence of Blastococcus saxobsidens DD2, a Stone-Inhabiting Bacterium.</title>
        <authorList>
            <person name="Chouaia B."/>
            <person name="Crotti E."/>
            <person name="Brusetti L."/>
            <person name="Daffonchio D."/>
            <person name="Essoussi I."/>
            <person name="Nouioui I."/>
            <person name="Sbissi I."/>
            <person name="Ghodhbane-Gtari F."/>
            <person name="Gtari M."/>
            <person name="Vacherie B."/>
            <person name="Barbe V."/>
            <person name="Medigue C."/>
            <person name="Gury J."/>
            <person name="Pujic P."/>
            <person name="Normand P."/>
        </authorList>
    </citation>
    <scope>NUCLEOTIDE SEQUENCE [LARGE SCALE GENOMIC DNA]</scope>
    <source>
        <strain evidence="7 8">DD2</strain>
    </source>
</reference>
<accession>H6RR49</accession>
<evidence type="ECO:0000256" key="4">
    <source>
        <dbReference type="ARBA" id="ARBA00034003"/>
    </source>
</evidence>
<dbReference type="KEGG" id="bsd:BLASA_3261"/>
<dbReference type="SUPFAM" id="SSF50249">
    <property type="entry name" value="Nucleic acid-binding proteins"/>
    <property type="match status" value="1"/>
</dbReference>
<evidence type="ECO:0000313" key="7">
    <source>
        <dbReference type="EMBL" id="CCG04129.1"/>
    </source>
</evidence>
<dbReference type="InterPro" id="IPR016059">
    <property type="entry name" value="DNA_ligase_ATP-dep_CS"/>
</dbReference>
<dbReference type="InterPro" id="IPR012340">
    <property type="entry name" value="NA-bd_OB-fold"/>
</dbReference>
<evidence type="ECO:0000256" key="2">
    <source>
        <dbReference type="ARBA" id="ARBA00012727"/>
    </source>
</evidence>
<dbReference type="AlphaFoldDB" id="H6RR49"/>
<dbReference type="STRING" id="1146883.BLASA_3261"/>
<dbReference type="PROSITE" id="PS00697">
    <property type="entry name" value="DNA_LIGASE_A1"/>
    <property type="match status" value="1"/>
</dbReference>
<dbReference type="GO" id="GO:0006281">
    <property type="term" value="P:DNA repair"/>
    <property type="evidence" value="ECO:0007669"/>
    <property type="project" value="InterPro"/>
</dbReference>
<dbReference type="Proteomes" id="UP000007517">
    <property type="component" value="Chromosome"/>
</dbReference>
<protein>
    <recommendedName>
        <fullName evidence="2">DNA ligase (ATP)</fullName>
        <ecNumber evidence="2">6.5.1.1</ecNumber>
    </recommendedName>
</protein>
<dbReference type="Gene3D" id="3.30.470.30">
    <property type="entry name" value="DNA ligase/mRNA capping enzyme"/>
    <property type="match status" value="1"/>
</dbReference>
<proteinExistence type="inferred from homology"/>
<feature type="domain" description="DNA ligase ATP-dependent C-terminal" evidence="6">
    <location>
        <begin position="215"/>
        <end position="329"/>
    </location>
</feature>
<keyword evidence="8" id="KW-1185">Reference proteome</keyword>
<dbReference type="Pfam" id="PF04679">
    <property type="entry name" value="DNA_ligase_A_C"/>
    <property type="match status" value="1"/>
</dbReference>
<dbReference type="InterPro" id="IPR044117">
    <property type="entry name" value="OBF_LigC-like"/>
</dbReference>
<evidence type="ECO:0000259" key="6">
    <source>
        <dbReference type="Pfam" id="PF04679"/>
    </source>
</evidence>
<dbReference type="InterPro" id="IPR012309">
    <property type="entry name" value="DNA_ligase_ATP-dep_C"/>
</dbReference>
<reference evidence="8" key="2">
    <citation type="submission" date="2012-02" db="EMBL/GenBank/DDBJ databases">
        <title>Complete genome sequence of Blastococcus saxobsidens strain DD2.</title>
        <authorList>
            <person name="Genoscope."/>
        </authorList>
    </citation>
    <scope>NUCLEOTIDE SEQUENCE [LARGE SCALE GENOMIC DNA]</scope>
    <source>
        <strain evidence="8">DD2</strain>
    </source>
</reference>
<name>H6RR49_BLASD</name>
<comment type="similarity">
    <text evidence="1">Belongs to the ATP-dependent DNA ligase family.</text>
</comment>
<feature type="domain" description="ATP-dependent DNA ligase family profile" evidence="5">
    <location>
        <begin position="7"/>
        <end position="195"/>
    </location>
</feature>
<dbReference type="CDD" id="cd07970">
    <property type="entry name" value="OBF_DNA_ligase_LigC"/>
    <property type="match status" value="1"/>
</dbReference>
<evidence type="ECO:0000259" key="5">
    <source>
        <dbReference type="Pfam" id="PF01068"/>
    </source>
</evidence>
<dbReference type="PANTHER" id="PTHR45674:SF4">
    <property type="entry name" value="DNA LIGASE 1"/>
    <property type="match status" value="1"/>
</dbReference>
<keyword evidence="3 7" id="KW-0436">Ligase</keyword>
<evidence type="ECO:0000256" key="1">
    <source>
        <dbReference type="ARBA" id="ARBA00007572"/>
    </source>
</evidence>
<dbReference type="EMBL" id="FO117623">
    <property type="protein sequence ID" value="CCG04129.1"/>
    <property type="molecule type" value="Genomic_DNA"/>
</dbReference>
<dbReference type="InterPro" id="IPR050191">
    <property type="entry name" value="ATP-dep_DNA_ligase"/>
</dbReference>
<dbReference type="CDD" id="cd07905">
    <property type="entry name" value="Adenylation_DNA_ligase_LigC"/>
    <property type="match status" value="1"/>
</dbReference>
<evidence type="ECO:0000256" key="3">
    <source>
        <dbReference type="ARBA" id="ARBA00022598"/>
    </source>
</evidence>
<dbReference type="EC" id="6.5.1.1" evidence="2"/>
<dbReference type="GO" id="GO:0003910">
    <property type="term" value="F:DNA ligase (ATP) activity"/>
    <property type="evidence" value="ECO:0007669"/>
    <property type="project" value="UniProtKB-EC"/>
</dbReference>
<evidence type="ECO:0000313" key="8">
    <source>
        <dbReference type="Proteomes" id="UP000007517"/>
    </source>
</evidence>